<comment type="similarity">
    <text evidence="2">Belongs to the frataxin family.</text>
</comment>
<evidence type="ECO:0000256" key="4">
    <source>
        <dbReference type="ARBA" id="ARBA00022434"/>
    </source>
</evidence>
<dbReference type="PANTHER" id="PTHR16821:SF2">
    <property type="entry name" value="FRATAXIN, MITOCHONDRIAL"/>
    <property type="match status" value="1"/>
</dbReference>
<dbReference type="VEuPathDB" id="TriTrypDB:TcG_04655"/>
<dbReference type="GO" id="GO:0006879">
    <property type="term" value="P:intracellular iron ion homeostasis"/>
    <property type="evidence" value="ECO:0007669"/>
    <property type="project" value="UniProtKB-KW"/>
</dbReference>
<name>A0A2V2WHT5_TRYCR</name>
<dbReference type="VEuPathDB" id="TriTrypDB:TcCLB.511865.19"/>
<dbReference type="InterPro" id="IPR020895">
    <property type="entry name" value="Frataxin_CS"/>
</dbReference>
<comment type="caution">
    <text evidence="13">The sequence shown here is derived from an EMBL/GenBank/DDBJ whole genome shotgun (WGS) entry which is preliminary data.</text>
</comment>
<dbReference type="PANTHER" id="PTHR16821">
    <property type="entry name" value="FRATAXIN"/>
    <property type="match status" value="1"/>
</dbReference>
<dbReference type="GO" id="GO:0016226">
    <property type="term" value="P:iron-sulfur cluster assembly"/>
    <property type="evidence" value="ECO:0007669"/>
    <property type="project" value="InterPro"/>
</dbReference>
<gene>
    <name evidence="13" type="ORF">C3747_93g111</name>
</gene>
<dbReference type="NCBIfam" id="TIGR03422">
    <property type="entry name" value="mito_frataxin"/>
    <property type="match status" value="1"/>
</dbReference>
<dbReference type="Pfam" id="PF01491">
    <property type="entry name" value="Frataxin_Cyay"/>
    <property type="match status" value="1"/>
</dbReference>
<reference evidence="13 14" key="1">
    <citation type="journal article" date="2018" name="Microb. Genom.">
        <title>Expanding an expanded genome: long-read sequencing of Trypanosoma cruzi.</title>
        <authorList>
            <person name="Berna L."/>
            <person name="Rodriguez M."/>
            <person name="Chiribao M.L."/>
            <person name="Parodi-Talice A."/>
            <person name="Pita S."/>
            <person name="Rijo G."/>
            <person name="Alvarez-Valin F."/>
            <person name="Robello C."/>
        </authorList>
    </citation>
    <scope>NUCLEOTIDE SEQUENCE [LARGE SCALE GENOMIC DNA]</scope>
    <source>
        <strain evidence="13 14">TCC</strain>
    </source>
</reference>
<dbReference type="InterPro" id="IPR017789">
    <property type="entry name" value="Frataxin"/>
</dbReference>
<sequence length="190" mass="20361">MLSLTMRRVAATTTTTTTTKTAAAIIMPSCLGTRARGMNATSLKTICRCGTTTRVALAGVKGQTYSRLGMDGFTDVTYNTAADLFLEHVENVLESVDSSAIEEVNLLSGVLSVETVSSGTFVLNKQAPNVQLWLSSPVSGPHHYDMVLPAGKDKVEGVNDVQWLADSDGHSLKEKLERELTETLGVEVKL</sequence>
<accession>A0A2V2WHT5</accession>
<keyword evidence="10" id="KW-0406">Ion transport</keyword>
<dbReference type="NCBIfam" id="TIGR03421">
    <property type="entry name" value="FeS_CyaY"/>
    <property type="match status" value="1"/>
</dbReference>
<evidence type="ECO:0000313" key="13">
    <source>
        <dbReference type="EMBL" id="PWV08176.1"/>
    </source>
</evidence>
<evidence type="ECO:0000256" key="5">
    <source>
        <dbReference type="ARBA" id="ARBA00022448"/>
    </source>
</evidence>
<dbReference type="GO" id="GO:0008199">
    <property type="term" value="F:ferric iron binding"/>
    <property type="evidence" value="ECO:0007669"/>
    <property type="project" value="InterPro"/>
</dbReference>
<dbReference type="AlphaFoldDB" id="A0A2V2WHT5"/>
<keyword evidence="4" id="KW-0409">Iron storage</keyword>
<evidence type="ECO:0000256" key="7">
    <source>
        <dbReference type="ARBA" id="ARBA00022946"/>
    </source>
</evidence>
<comment type="catalytic activity">
    <reaction evidence="12">
        <text>4 Fe(2+) + O2 + 4 H(+) = 4 Fe(3+) + 2 H2O</text>
        <dbReference type="Rhea" id="RHEA:11148"/>
        <dbReference type="ChEBI" id="CHEBI:15377"/>
        <dbReference type="ChEBI" id="CHEBI:15378"/>
        <dbReference type="ChEBI" id="CHEBI:15379"/>
        <dbReference type="ChEBI" id="CHEBI:29033"/>
        <dbReference type="ChEBI" id="CHEBI:29034"/>
        <dbReference type="EC" id="1.16.3.1"/>
    </reaction>
</comment>
<dbReference type="OrthoDB" id="1897642at2759"/>
<dbReference type="Proteomes" id="UP000246078">
    <property type="component" value="Unassembled WGS sequence"/>
</dbReference>
<dbReference type="EC" id="1.16.3.1" evidence="3"/>
<dbReference type="VEuPathDB" id="TriTrypDB:TcCL_NonESM09639"/>
<keyword evidence="9" id="KW-0408">Iron</keyword>
<evidence type="ECO:0000256" key="3">
    <source>
        <dbReference type="ARBA" id="ARBA00013107"/>
    </source>
</evidence>
<dbReference type="PROSITE" id="PS50810">
    <property type="entry name" value="FRATAXIN_2"/>
    <property type="match status" value="1"/>
</dbReference>
<dbReference type="VEuPathDB" id="TriTrypDB:C4B63_12g24"/>
<dbReference type="InterPro" id="IPR036524">
    <property type="entry name" value="Frataxin/CyaY_sf"/>
</dbReference>
<dbReference type="GO" id="GO:0008198">
    <property type="term" value="F:ferrous iron binding"/>
    <property type="evidence" value="ECO:0007669"/>
    <property type="project" value="TreeGrafter"/>
</dbReference>
<dbReference type="GO" id="GO:0004322">
    <property type="term" value="F:ferroxidase activity"/>
    <property type="evidence" value="ECO:0007669"/>
    <property type="project" value="UniProtKB-EC"/>
</dbReference>
<dbReference type="GO" id="GO:0005739">
    <property type="term" value="C:mitochondrion"/>
    <property type="evidence" value="ECO:0007669"/>
    <property type="project" value="UniProtKB-SubCell"/>
</dbReference>
<evidence type="ECO:0000313" key="14">
    <source>
        <dbReference type="Proteomes" id="UP000246078"/>
    </source>
</evidence>
<protein>
    <recommendedName>
        <fullName evidence="3">ferroxidase</fullName>
        <ecNumber evidence="3">1.16.3.1</ecNumber>
    </recommendedName>
</protein>
<proteinExistence type="inferred from homology"/>
<dbReference type="InterPro" id="IPR002908">
    <property type="entry name" value="Frataxin/CyaY"/>
</dbReference>
<dbReference type="PROSITE" id="PS01344">
    <property type="entry name" value="FRATAXIN_1"/>
    <property type="match status" value="1"/>
</dbReference>
<keyword evidence="5" id="KW-0813">Transport</keyword>
<dbReference type="GO" id="GO:0006826">
    <property type="term" value="P:iron ion transport"/>
    <property type="evidence" value="ECO:0007669"/>
    <property type="project" value="UniProtKB-KW"/>
</dbReference>
<dbReference type="GO" id="GO:0051537">
    <property type="term" value="F:2 iron, 2 sulfur cluster binding"/>
    <property type="evidence" value="ECO:0007669"/>
    <property type="project" value="TreeGrafter"/>
</dbReference>
<dbReference type="VEuPathDB" id="TriTrypDB:C3747_93g111"/>
<evidence type="ECO:0000256" key="12">
    <source>
        <dbReference type="ARBA" id="ARBA00047990"/>
    </source>
</evidence>
<dbReference type="SUPFAM" id="SSF55387">
    <property type="entry name" value="Frataxin/Nqo15-like"/>
    <property type="match status" value="1"/>
</dbReference>
<evidence type="ECO:0000256" key="11">
    <source>
        <dbReference type="ARBA" id="ARBA00023128"/>
    </source>
</evidence>
<evidence type="ECO:0000256" key="8">
    <source>
        <dbReference type="ARBA" id="ARBA00023002"/>
    </source>
</evidence>
<keyword evidence="8" id="KW-0560">Oxidoreductase</keyword>
<dbReference type="EMBL" id="PRFC01000093">
    <property type="protein sequence ID" value="PWV08176.1"/>
    <property type="molecule type" value="Genomic_DNA"/>
</dbReference>
<dbReference type="Gene3D" id="3.30.920.10">
    <property type="entry name" value="Frataxin/CyaY"/>
    <property type="match status" value="1"/>
</dbReference>
<dbReference type="SMR" id="A0A2V2WHT5"/>
<dbReference type="SMART" id="SM01219">
    <property type="entry name" value="Frataxin_Cyay"/>
    <property type="match status" value="1"/>
</dbReference>
<evidence type="ECO:0000256" key="2">
    <source>
        <dbReference type="ARBA" id="ARBA00008183"/>
    </source>
</evidence>
<comment type="subcellular location">
    <subcellularLocation>
        <location evidence="1">Mitochondrion</location>
    </subcellularLocation>
</comment>
<dbReference type="GO" id="GO:0034986">
    <property type="term" value="F:iron chaperone activity"/>
    <property type="evidence" value="ECO:0007669"/>
    <property type="project" value="TreeGrafter"/>
</dbReference>
<evidence type="ECO:0000256" key="10">
    <source>
        <dbReference type="ARBA" id="ARBA00023065"/>
    </source>
</evidence>
<evidence type="ECO:0000256" key="9">
    <source>
        <dbReference type="ARBA" id="ARBA00023004"/>
    </source>
</evidence>
<dbReference type="VEuPathDB" id="TriTrypDB:BCY84_21165"/>
<evidence type="ECO:0000256" key="6">
    <source>
        <dbReference type="ARBA" id="ARBA00022496"/>
    </source>
</evidence>
<organism evidence="13 14">
    <name type="scientific">Trypanosoma cruzi</name>
    <dbReference type="NCBI Taxonomy" id="5693"/>
    <lineage>
        <taxon>Eukaryota</taxon>
        <taxon>Discoba</taxon>
        <taxon>Euglenozoa</taxon>
        <taxon>Kinetoplastea</taxon>
        <taxon>Metakinetoplastina</taxon>
        <taxon>Trypanosomatida</taxon>
        <taxon>Trypanosomatidae</taxon>
        <taxon>Trypanosoma</taxon>
        <taxon>Schizotrypanum</taxon>
    </lineage>
</organism>
<dbReference type="VEuPathDB" id="TriTrypDB:TcBrA4_0091480"/>
<keyword evidence="7" id="KW-0809">Transit peptide</keyword>
<dbReference type="VEuPathDB" id="TriTrypDB:TcCLB.511871.80"/>
<keyword evidence="6" id="KW-0410">Iron transport</keyword>
<evidence type="ECO:0000256" key="1">
    <source>
        <dbReference type="ARBA" id="ARBA00004173"/>
    </source>
</evidence>
<keyword evidence="11" id="KW-0496">Mitochondrion</keyword>